<accession>A0A6A4Y8A6</accession>
<feature type="compositionally biased region" description="Low complexity" evidence="1">
    <location>
        <begin position="103"/>
        <end position="136"/>
    </location>
</feature>
<feature type="transmembrane region" description="Helical" evidence="2">
    <location>
        <begin position="560"/>
        <end position="577"/>
    </location>
</feature>
<feature type="region of interest" description="Disordered" evidence="1">
    <location>
        <begin position="1"/>
        <end position="154"/>
    </location>
</feature>
<dbReference type="AlphaFoldDB" id="A0A6A4Y8A6"/>
<dbReference type="GO" id="GO:0055085">
    <property type="term" value="P:transmembrane transport"/>
    <property type="evidence" value="ECO:0007669"/>
    <property type="project" value="TreeGrafter"/>
</dbReference>
<dbReference type="PANTHER" id="PTHR31145:SF6">
    <property type="entry name" value="INTEGRAL MEMBRANE PROTEIN (AFU_ORTHOLOGUE AFUA_7G01610)"/>
    <property type="match status" value="1"/>
</dbReference>
<keyword evidence="2" id="KW-1133">Transmembrane helix</keyword>
<proteinExistence type="predicted"/>
<feature type="transmembrane region" description="Helical" evidence="2">
    <location>
        <begin position="584"/>
        <end position="605"/>
    </location>
</feature>
<dbReference type="PANTHER" id="PTHR31145">
    <property type="entry name" value="INTEGRAL MEMBRANE PROTEIN (AFU_ORTHOLOGUE AFUA_7G01610)"/>
    <property type="match status" value="1"/>
</dbReference>
<dbReference type="PRINTS" id="PR01217">
    <property type="entry name" value="PRICHEXTENSN"/>
</dbReference>
<gene>
    <name evidence="4" type="ORF">As57867_016850</name>
</gene>
<protein>
    <recommendedName>
        <fullName evidence="3">TRP C-terminal domain-containing protein</fullName>
    </recommendedName>
</protein>
<evidence type="ECO:0000259" key="3">
    <source>
        <dbReference type="Pfam" id="PF06011"/>
    </source>
</evidence>
<feature type="transmembrane region" description="Helical" evidence="2">
    <location>
        <begin position="483"/>
        <end position="505"/>
    </location>
</feature>
<feature type="transmembrane region" description="Helical" evidence="2">
    <location>
        <begin position="254"/>
        <end position="275"/>
    </location>
</feature>
<reference evidence="4" key="1">
    <citation type="submission" date="2019-06" db="EMBL/GenBank/DDBJ databases">
        <title>Genomics analysis of Aphanomyces spp. identifies a new class of oomycete effector associated with host adaptation.</title>
        <authorList>
            <person name="Gaulin E."/>
        </authorList>
    </citation>
    <scope>NUCLEOTIDE SEQUENCE</scope>
    <source>
        <strain evidence="4">CBS 578.67</strain>
    </source>
</reference>
<feature type="transmembrane region" description="Helical" evidence="2">
    <location>
        <begin position="534"/>
        <end position="554"/>
    </location>
</feature>
<feature type="region of interest" description="Disordered" evidence="1">
    <location>
        <begin position="184"/>
        <end position="243"/>
    </location>
</feature>
<feature type="non-terminal residue" evidence="4">
    <location>
        <position position="1"/>
    </location>
</feature>
<feature type="transmembrane region" description="Helical" evidence="2">
    <location>
        <begin position="445"/>
        <end position="463"/>
    </location>
</feature>
<feature type="compositionally biased region" description="Low complexity" evidence="1">
    <location>
        <begin position="1"/>
        <end position="32"/>
    </location>
</feature>
<feature type="transmembrane region" description="Helical" evidence="2">
    <location>
        <begin position="391"/>
        <end position="416"/>
    </location>
</feature>
<feature type="compositionally biased region" description="Polar residues" evidence="1">
    <location>
        <begin position="42"/>
        <end position="52"/>
    </location>
</feature>
<sequence>QTPTSTDTPEPTPETTPKRTPSLTPRPTSTEPTPKPTPSRTASQTPAPTTTEPSAKPTPHPTPSPTGSLTPAPTTTEPSVKPTPKPTASLTPAPTSFEPKPTPSRTTSTPITTEATPTPTSLVPTPVATPVATSAKTTHEPSTMTPAPTRTPIPTDLTLAKTTSIAPLSNLTSNLLNVTKEPVTRTPSDSLVALAPPSPSSSSSSGDVLADETAPPRHTPTKRPRDATNDKDADDLSQISTAGADTTEAKTSRYIFNAVVGLTLVFLVFFHYMAIDPSFVAPDSTLGAFTAANSWELPTFASIMQLVALVSCASVDAPHTVFVSFTDSFSWLNLLVHGTTKKDVVAAASLLSGLGDDVARRRALHLANDVTYDPFGFGQFALRVHLPERDLFVRAWTCFFVVLAILLVLVIASSLVSQLMGKRETSQYHSTSSYSSRLKHASRRVRSFVVLFLTLAVLPLSAVSTYEVMQDAYSEAGFGSMSGILAVVALVVVGGVILGAAVTVYRRTEVELSKYHTKITFGVLYTNYSFEYRLFFAVTLLVHYVTGIFMAALVQPSMQLLLLVLVHVAYLVAMVVVRPFVSTFHLVFAATSEVVAIALFGFVYGMASTGDAATKKYLGYAVVVMVCVAVVFVFVRCLVKLWNFVGGIGASHEKGGGMMLDTRSDNQSNRTLNSIREDSQSSSMVSPLDTVQIVLETNHSSTYPGRR</sequence>
<dbReference type="InterPro" id="IPR040241">
    <property type="entry name" value="TRP_Flc/Pkd2-like"/>
</dbReference>
<feature type="transmembrane region" description="Helical" evidence="2">
    <location>
        <begin position="617"/>
        <end position="639"/>
    </location>
</feature>
<feature type="compositionally biased region" description="Low complexity" evidence="1">
    <location>
        <begin position="188"/>
        <end position="208"/>
    </location>
</feature>
<keyword evidence="2" id="KW-0812">Transmembrane</keyword>
<dbReference type="Pfam" id="PF06011">
    <property type="entry name" value="TRP"/>
    <property type="match status" value="1"/>
</dbReference>
<dbReference type="InterPro" id="IPR010308">
    <property type="entry name" value="TRP_C"/>
</dbReference>
<feature type="domain" description="TRP C-terminal" evidence="3">
    <location>
        <begin position="286"/>
        <end position="639"/>
    </location>
</feature>
<feature type="compositionally biased region" description="Low complexity" evidence="1">
    <location>
        <begin position="65"/>
        <end position="76"/>
    </location>
</feature>
<name>A0A6A4Y8A6_9STRA</name>
<evidence type="ECO:0000256" key="2">
    <source>
        <dbReference type="SAM" id="Phobius"/>
    </source>
</evidence>
<dbReference type="OrthoDB" id="79029at2759"/>
<organism evidence="4">
    <name type="scientific">Aphanomyces stellatus</name>
    <dbReference type="NCBI Taxonomy" id="120398"/>
    <lineage>
        <taxon>Eukaryota</taxon>
        <taxon>Sar</taxon>
        <taxon>Stramenopiles</taxon>
        <taxon>Oomycota</taxon>
        <taxon>Saprolegniomycetes</taxon>
        <taxon>Saprolegniales</taxon>
        <taxon>Verrucalvaceae</taxon>
        <taxon>Aphanomyces</taxon>
    </lineage>
</organism>
<evidence type="ECO:0000313" key="4">
    <source>
        <dbReference type="EMBL" id="KAF0691948.1"/>
    </source>
</evidence>
<dbReference type="GO" id="GO:0016020">
    <property type="term" value="C:membrane"/>
    <property type="evidence" value="ECO:0007669"/>
    <property type="project" value="TreeGrafter"/>
</dbReference>
<comment type="caution">
    <text evidence="4">The sequence shown here is derived from an EMBL/GenBank/DDBJ whole genome shotgun (WGS) entry which is preliminary data.</text>
</comment>
<keyword evidence="2" id="KW-0472">Membrane</keyword>
<dbReference type="EMBL" id="VJMH01006001">
    <property type="protein sequence ID" value="KAF0691948.1"/>
    <property type="molecule type" value="Genomic_DNA"/>
</dbReference>
<evidence type="ECO:0000256" key="1">
    <source>
        <dbReference type="SAM" id="MobiDB-lite"/>
    </source>
</evidence>